<organism evidence="1 2">
    <name type="scientific">Coptis chinensis</name>
    <dbReference type="NCBI Taxonomy" id="261450"/>
    <lineage>
        <taxon>Eukaryota</taxon>
        <taxon>Viridiplantae</taxon>
        <taxon>Streptophyta</taxon>
        <taxon>Embryophyta</taxon>
        <taxon>Tracheophyta</taxon>
        <taxon>Spermatophyta</taxon>
        <taxon>Magnoliopsida</taxon>
        <taxon>Ranunculales</taxon>
        <taxon>Ranunculaceae</taxon>
        <taxon>Coptidoideae</taxon>
        <taxon>Coptis</taxon>
    </lineage>
</organism>
<reference evidence="1 2" key="1">
    <citation type="submission" date="2020-10" db="EMBL/GenBank/DDBJ databases">
        <title>The Coptis chinensis genome and diversification of protoberbering-type alkaloids.</title>
        <authorList>
            <person name="Wang B."/>
            <person name="Shu S."/>
            <person name="Song C."/>
            <person name="Liu Y."/>
        </authorList>
    </citation>
    <scope>NUCLEOTIDE SEQUENCE [LARGE SCALE GENOMIC DNA]</scope>
    <source>
        <strain evidence="1">HL-2020</strain>
        <tissue evidence="1">Leaf</tissue>
    </source>
</reference>
<accession>A0A835IUI7</accession>
<gene>
    <name evidence="1" type="ORF">IFM89_003686</name>
</gene>
<evidence type="ECO:0000313" key="2">
    <source>
        <dbReference type="Proteomes" id="UP000631114"/>
    </source>
</evidence>
<dbReference type="AlphaFoldDB" id="A0A835IUI7"/>
<dbReference type="Proteomes" id="UP000631114">
    <property type="component" value="Unassembled WGS sequence"/>
</dbReference>
<name>A0A835IUI7_9MAGN</name>
<sequence length="194" mass="21728">MEKFDVWLAKDHRPVKNEHKIFFNARMVITPDDVEGTHIARHKFNFSQFDTLSSRVHDKTHLIGQFSLSSLSGTKVYIDLDTQAVIDYKNSQSTKESHSFVIYKIFPATMDVDDPLMKEIIDEVAGGGSVVVLASGSSVVSVCWWCWCLLLGVGGADVVLTDADVVIGIDSLLCYRCRCFLPMADADRPILNRR</sequence>
<proteinExistence type="predicted"/>
<protein>
    <submittedName>
        <fullName evidence="1">Uncharacterized protein</fullName>
    </submittedName>
</protein>
<keyword evidence="2" id="KW-1185">Reference proteome</keyword>
<comment type="caution">
    <text evidence="1">The sequence shown here is derived from an EMBL/GenBank/DDBJ whole genome shotgun (WGS) entry which is preliminary data.</text>
</comment>
<evidence type="ECO:0000313" key="1">
    <source>
        <dbReference type="EMBL" id="KAF9623654.1"/>
    </source>
</evidence>
<dbReference type="EMBL" id="JADFTS010000001">
    <property type="protein sequence ID" value="KAF9623654.1"/>
    <property type="molecule type" value="Genomic_DNA"/>
</dbReference>